<evidence type="ECO:0000313" key="3">
    <source>
        <dbReference type="Proteomes" id="UP000634672"/>
    </source>
</evidence>
<reference evidence="2 3" key="1">
    <citation type="submission" date="2020-08" db="EMBL/GenBank/DDBJ databases">
        <title>Genome public.</title>
        <authorList>
            <person name="Liu C."/>
            <person name="Sun Q."/>
        </authorList>
    </citation>
    <scope>NUCLEOTIDE SEQUENCE [LARGE SCALE GENOMIC DNA]</scope>
    <source>
        <strain evidence="2 3">NSJ-66</strain>
    </source>
</reference>
<keyword evidence="3" id="KW-1185">Reference proteome</keyword>
<dbReference type="EMBL" id="JACOPB010000014">
    <property type="protein sequence ID" value="MBC5710992.1"/>
    <property type="molecule type" value="Genomic_DNA"/>
</dbReference>
<evidence type="ECO:0000259" key="1">
    <source>
        <dbReference type="Pfam" id="PF04233"/>
    </source>
</evidence>
<comment type="caution">
    <text evidence="2">The sequence shown here is derived from an EMBL/GenBank/DDBJ whole genome shotgun (WGS) entry which is preliminary data.</text>
</comment>
<name>A0ABR7HCS2_9FIRM</name>
<proteinExistence type="predicted"/>
<sequence length="492" mass="56635">MIDSELDRLLVQVRRIEEHREKGAEAEIRKTYQKLLQELRHYMADEYSRYAEDDRLTYDILQRNGYYARFLEEVEQKIDDISPEVRRTIRSTVEQTYEHTYNGMIDCVQKAATGVDLGVLKGCTPEVIKRAVENPISKLTLNDRLEKHRKEIIYDIKQDISVGLMNGDRYSTMANRIKKSVEGDYKKAIRIARTETHRVREVGNHDAAVFVNDALKNSTAGVQMMKTWRTMKDERVRPAKAKGRNQKYDHRKMEGISIPIDEEFMLPSGAKTAAPGQSGVAGEDINCRCYLSYGLQKVGQMNSLAETEEHKRIVEGLQVANQEALEITEKYSTRKSKWSGHINVDDEKCDREKIAGRKEWSCDILLKSTASDKTIIHEHLHARSGSYLNPITIIRHANMEEASVELLAREICRNEGIKFMDTRNLRVDALRKINSIAKIRDNNLDFAISLFGKDIKRRYKWLEDRVEEHLKANAGDSEILYELLGSVKGAKK</sequence>
<organism evidence="2 3">
    <name type="scientific">Hungatella hominis</name>
    <dbReference type="NCBI Taxonomy" id="2763050"/>
    <lineage>
        <taxon>Bacteria</taxon>
        <taxon>Bacillati</taxon>
        <taxon>Bacillota</taxon>
        <taxon>Clostridia</taxon>
        <taxon>Lachnospirales</taxon>
        <taxon>Lachnospiraceae</taxon>
        <taxon>Hungatella</taxon>
    </lineage>
</organism>
<protein>
    <recommendedName>
        <fullName evidence="1">Phage head morphogenesis domain-containing protein</fullName>
    </recommendedName>
</protein>
<dbReference type="InterPro" id="IPR006528">
    <property type="entry name" value="Phage_head_morphogenesis_dom"/>
</dbReference>
<feature type="domain" description="Phage head morphogenesis" evidence="1">
    <location>
        <begin position="155"/>
        <end position="291"/>
    </location>
</feature>
<evidence type="ECO:0000313" key="2">
    <source>
        <dbReference type="EMBL" id="MBC5710992.1"/>
    </source>
</evidence>
<dbReference type="RefSeq" id="WP_187023688.1">
    <property type="nucleotide sequence ID" value="NZ_JACOPB010000014.1"/>
</dbReference>
<dbReference type="Proteomes" id="UP000634672">
    <property type="component" value="Unassembled WGS sequence"/>
</dbReference>
<accession>A0ABR7HCS2</accession>
<gene>
    <name evidence="2" type="ORF">H8S75_23935</name>
</gene>
<dbReference type="Pfam" id="PF04233">
    <property type="entry name" value="Phage_Mu_F"/>
    <property type="match status" value="1"/>
</dbReference>